<sequence length="456" mass="53673">MHFRVGLRIFLFLAFAGYLARDPIARFIACMREPGPSFNPHEIADLLSNYYQLLQRMRYIPASSIKYPPHSPPINVSLAQSLGLEPQVIELLQLLPYVENTGSEDEFIMFGSFMDYRADGALELSRDPDYASPEGGFDDENGQYVQPWIIPLSECGNHGSIIYLDTRNSEITMLWQAGGGDGSSDPFFYGKPAPANKPLPHPVNRNRIEHFPSRPATDFFADFTNRLMTLEWIPDSKWMHMVVHYPESTDLKADEEWSELRTIFLEFGWPDNFDGPSFDDAMHRYYEFSKVRREMNDLEFQFKVREDFYKSGMKQYQELLQRKNSNGVWDNDPNKSPAEIEELEEQVRNAKEAIERCKDEYEEMKKDYEASMYRDADTKWNIAWYSHFRELYRYNLHNYEWMTGQGKAHVTEEDLENTRQKMDRLKYRMENVSKEPRTVMKAIKQPRNELDIQIYS</sequence>
<keyword evidence="4" id="KW-1185">Reference proteome</keyword>
<dbReference type="OMA" id="RKHRIWI"/>
<keyword evidence="2" id="KW-0732">Signal</keyword>
<comment type="caution">
    <text evidence="3">The sequence shown here is derived from an EMBL/GenBank/DDBJ whole genome shotgun (WGS) entry which is preliminary data.</text>
</comment>
<evidence type="ECO:0000256" key="2">
    <source>
        <dbReference type="SAM" id="SignalP"/>
    </source>
</evidence>
<dbReference type="EMBL" id="NCSJ02000303">
    <property type="protein sequence ID" value="RFU25799.1"/>
    <property type="molecule type" value="Genomic_DNA"/>
</dbReference>
<evidence type="ECO:0000313" key="3">
    <source>
        <dbReference type="EMBL" id="RFU25799.1"/>
    </source>
</evidence>
<keyword evidence="1" id="KW-0175">Coiled coil</keyword>
<evidence type="ECO:0000313" key="4">
    <source>
        <dbReference type="Proteomes" id="UP000258309"/>
    </source>
</evidence>
<proteinExistence type="predicted"/>
<feature type="non-terminal residue" evidence="3">
    <location>
        <position position="456"/>
    </location>
</feature>
<dbReference type="Proteomes" id="UP000258309">
    <property type="component" value="Unassembled WGS sequence"/>
</dbReference>
<feature type="coiled-coil region" evidence="1">
    <location>
        <begin position="408"/>
        <end position="435"/>
    </location>
</feature>
<evidence type="ECO:0008006" key="5">
    <source>
        <dbReference type="Google" id="ProtNLM"/>
    </source>
</evidence>
<evidence type="ECO:0000256" key="1">
    <source>
        <dbReference type="SAM" id="Coils"/>
    </source>
</evidence>
<accession>A0A3E2GXF1</accession>
<organism evidence="3 4">
    <name type="scientific">Scytalidium lignicola</name>
    <name type="common">Hyphomycete</name>
    <dbReference type="NCBI Taxonomy" id="5539"/>
    <lineage>
        <taxon>Eukaryota</taxon>
        <taxon>Fungi</taxon>
        <taxon>Dikarya</taxon>
        <taxon>Ascomycota</taxon>
        <taxon>Pezizomycotina</taxon>
        <taxon>Leotiomycetes</taxon>
        <taxon>Leotiomycetes incertae sedis</taxon>
        <taxon>Scytalidium</taxon>
    </lineage>
</organism>
<feature type="coiled-coil region" evidence="1">
    <location>
        <begin position="340"/>
        <end position="371"/>
    </location>
</feature>
<name>A0A3E2GXF1_SCYLI</name>
<feature type="chain" id="PRO_5017537410" description="Knr4/Smi1-like domain-containing protein" evidence="2">
    <location>
        <begin position="22"/>
        <end position="456"/>
    </location>
</feature>
<reference evidence="3 4" key="1">
    <citation type="submission" date="2018-05" db="EMBL/GenBank/DDBJ databases">
        <title>Draft genome sequence of Scytalidium lignicola DSM 105466, a ubiquitous saprotrophic fungus.</title>
        <authorList>
            <person name="Buettner E."/>
            <person name="Gebauer A.M."/>
            <person name="Hofrichter M."/>
            <person name="Liers C."/>
            <person name="Kellner H."/>
        </authorList>
    </citation>
    <scope>NUCLEOTIDE SEQUENCE [LARGE SCALE GENOMIC DNA]</scope>
    <source>
        <strain evidence="3 4">DSM 105466</strain>
    </source>
</reference>
<dbReference type="AlphaFoldDB" id="A0A3E2GXF1"/>
<protein>
    <recommendedName>
        <fullName evidence="5">Knr4/Smi1-like domain-containing protein</fullName>
    </recommendedName>
</protein>
<feature type="non-terminal residue" evidence="3">
    <location>
        <position position="1"/>
    </location>
</feature>
<gene>
    <name evidence="3" type="ORF">B7463_g10539</name>
</gene>
<feature type="signal peptide" evidence="2">
    <location>
        <begin position="1"/>
        <end position="21"/>
    </location>
</feature>
<dbReference type="OrthoDB" id="5327951at2759"/>